<name>X0WS03_9ZZZZ</name>
<accession>X0WS03</accession>
<reference evidence="2" key="1">
    <citation type="journal article" date="2014" name="Front. Microbiol.">
        <title>High frequency of phylogenetically diverse reductive dehalogenase-homologous genes in deep subseafloor sedimentary metagenomes.</title>
        <authorList>
            <person name="Kawai M."/>
            <person name="Futagami T."/>
            <person name="Toyoda A."/>
            <person name="Takaki Y."/>
            <person name="Nishi S."/>
            <person name="Hori S."/>
            <person name="Arai W."/>
            <person name="Tsubouchi T."/>
            <person name="Morono Y."/>
            <person name="Uchiyama I."/>
            <person name="Ito T."/>
            <person name="Fujiyama A."/>
            <person name="Inagaki F."/>
            <person name="Takami H."/>
        </authorList>
    </citation>
    <scope>NUCLEOTIDE SEQUENCE</scope>
    <source>
        <strain evidence="2">Expedition CK06-06</strain>
    </source>
</reference>
<dbReference type="Gene3D" id="3.20.20.210">
    <property type="match status" value="1"/>
</dbReference>
<evidence type="ECO:0000259" key="1">
    <source>
        <dbReference type="Pfam" id="PF01208"/>
    </source>
</evidence>
<feature type="domain" description="Uroporphyrinogen decarboxylase (URO-D)" evidence="1">
    <location>
        <begin position="2"/>
        <end position="181"/>
    </location>
</feature>
<dbReference type="PANTHER" id="PTHR47099">
    <property type="entry name" value="METHYLCOBAMIDE:COM METHYLTRANSFERASE MTBA"/>
    <property type="match status" value="1"/>
</dbReference>
<dbReference type="GO" id="GO:0006779">
    <property type="term" value="P:porphyrin-containing compound biosynthetic process"/>
    <property type="evidence" value="ECO:0007669"/>
    <property type="project" value="InterPro"/>
</dbReference>
<sequence>GTEQLMLDSMSDPEFVHELMRFTTEVVRAVGDALIEAGFSPSLGEACASCSLISPQIYRDFIKPYHKELRDYFRSKRAPMALHICGYIDPIMEDIIDTGINFISLDAPSSLRKVVDLSNGKVTIMGNVPTALFATGARQEMEEAISNCIETAAEGSGFILSSGCEIPLNSTEDRIEHFFRYGRQSGQEFMSRLRDRKPALFGTIC</sequence>
<dbReference type="InterPro" id="IPR038071">
    <property type="entry name" value="UROD/MetE-like_sf"/>
</dbReference>
<gene>
    <name evidence="2" type="ORF">S01H1_53681</name>
</gene>
<dbReference type="GO" id="GO:0004853">
    <property type="term" value="F:uroporphyrinogen decarboxylase activity"/>
    <property type="evidence" value="ECO:0007669"/>
    <property type="project" value="InterPro"/>
</dbReference>
<feature type="non-terminal residue" evidence="2">
    <location>
        <position position="1"/>
    </location>
</feature>
<dbReference type="InterPro" id="IPR000257">
    <property type="entry name" value="Uroporphyrinogen_deCOase"/>
</dbReference>
<evidence type="ECO:0000313" key="2">
    <source>
        <dbReference type="EMBL" id="GAG25957.1"/>
    </source>
</evidence>
<comment type="caution">
    <text evidence="2">The sequence shown here is derived from an EMBL/GenBank/DDBJ whole genome shotgun (WGS) entry which is preliminary data.</text>
</comment>
<dbReference type="InterPro" id="IPR052024">
    <property type="entry name" value="Methanogen_methyltrans"/>
</dbReference>
<dbReference type="Pfam" id="PF01208">
    <property type="entry name" value="URO-D"/>
    <property type="match status" value="1"/>
</dbReference>
<organism evidence="2">
    <name type="scientific">marine sediment metagenome</name>
    <dbReference type="NCBI Taxonomy" id="412755"/>
    <lineage>
        <taxon>unclassified sequences</taxon>
        <taxon>metagenomes</taxon>
        <taxon>ecological metagenomes</taxon>
    </lineage>
</organism>
<dbReference type="EMBL" id="BARS01034773">
    <property type="protein sequence ID" value="GAG25957.1"/>
    <property type="molecule type" value="Genomic_DNA"/>
</dbReference>
<dbReference type="AlphaFoldDB" id="X0WS03"/>
<protein>
    <recommendedName>
        <fullName evidence="1">Uroporphyrinogen decarboxylase (URO-D) domain-containing protein</fullName>
    </recommendedName>
</protein>
<proteinExistence type="predicted"/>
<dbReference type="SUPFAM" id="SSF51726">
    <property type="entry name" value="UROD/MetE-like"/>
    <property type="match status" value="1"/>
</dbReference>
<dbReference type="PANTHER" id="PTHR47099:SF1">
    <property type="entry name" value="METHYLCOBAMIDE:COM METHYLTRANSFERASE MTBA"/>
    <property type="match status" value="1"/>
</dbReference>